<keyword evidence="5 8" id="KW-0418">Kinase</keyword>
<reference evidence="9" key="1">
    <citation type="submission" date="2018-06" db="EMBL/GenBank/DDBJ databases">
        <authorList>
            <person name="Guldener U."/>
        </authorList>
    </citation>
    <scope>NUCLEOTIDE SEQUENCE [LARGE SCALE GENOMIC DNA]</scope>
    <source>
        <strain evidence="9">UTAD17</strain>
    </source>
</reference>
<dbReference type="Gene3D" id="3.40.1190.20">
    <property type="match status" value="1"/>
</dbReference>
<dbReference type="InterPro" id="IPR004625">
    <property type="entry name" value="PyrdxlKinase"/>
</dbReference>
<keyword evidence="6" id="KW-0067">ATP-binding</keyword>
<dbReference type="GO" id="GO:0009443">
    <property type="term" value="P:pyridoxal 5'-phosphate salvage"/>
    <property type="evidence" value="ECO:0007669"/>
    <property type="project" value="InterPro"/>
</dbReference>
<proteinExistence type="inferred from homology"/>
<evidence type="ECO:0000256" key="4">
    <source>
        <dbReference type="ARBA" id="ARBA00022741"/>
    </source>
</evidence>
<dbReference type="GO" id="GO:0005524">
    <property type="term" value="F:ATP binding"/>
    <property type="evidence" value="ECO:0007669"/>
    <property type="project" value="UniProtKB-KW"/>
</dbReference>
<keyword evidence="9" id="KW-1185">Reference proteome</keyword>
<dbReference type="CDD" id="cd01173">
    <property type="entry name" value="pyridoxal_pyridoxamine_kinase"/>
    <property type="match status" value="1"/>
</dbReference>
<keyword evidence="3" id="KW-0808">Transferase</keyword>
<dbReference type="PANTHER" id="PTHR10534">
    <property type="entry name" value="PYRIDOXAL KINASE"/>
    <property type="match status" value="1"/>
</dbReference>
<dbReference type="AlphaFoldDB" id="A0A376B8P6"/>
<evidence type="ECO:0000256" key="1">
    <source>
        <dbReference type="ARBA" id="ARBA00008805"/>
    </source>
</evidence>
<evidence type="ECO:0000256" key="3">
    <source>
        <dbReference type="ARBA" id="ARBA00022679"/>
    </source>
</evidence>
<feature type="domain" description="Pyridoxamine kinase/Phosphomethylpyrimidine kinase" evidence="7">
    <location>
        <begin position="101"/>
        <end position="285"/>
    </location>
</feature>
<dbReference type="GO" id="GO:0005829">
    <property type="term" value="C:cytosol"/>
    <property type="evidence" value="ECO:0007669"/>
    <property type="project" value="TreeGrafter"/>
</dbReference>
<dbReference type="PANTHER" id="PTHR10534:SF12">
    <property type="entry name" value="PYRIDOXAL KINASE BUD17-RELATED"/>
    <property type="match status" value="1"/>
</dbReference>
<dbReference type="InterPro" id="IPR013749">
    <property type="entry name" value="PM/HMP-P_kinase-1"/>
</dbReference>
<name>A0A376B8P6_9ASCO</name>
<dbReference type="Pfam" id="PF08543">
    <property type="entry name" value="Phos_pyr_kin"/>
    <property type="match status" value="1"/>
</dbReference>
<gene>
    <name evidence="8" type="ORF">SCODWIG_02655</name>
</gene>
<evidence type="ECO:0000256" key="6">
    <source>
        <dbReference type="ARBA" id="ARBA00022840"/>
    </source>
</evidence>
<dbReference type="InterPro" id="IPR029056">
    <property type="entry name" value="Ribokinase-like"/>
</dbReference>
<dbReference type="VEuPathDB" id="FungiDB:SCODWIG_02655"/>
<evidence type="ECO:0000256" key="5">
    <source>
        <dbReference type="ARBA" id="ARBA00022777"/>
    </source>
</evidence>
<comment type="similarity">
    <text evidence="1">Belongs to the pyridoxine kinase family.</text>
</comment>
<evidence type="ECO:0000313" key="8">
    <source>
        <dbReference type="EMBL" id="SSD60894.1"/>
    </source>
</evidence>
<sequence>MTTSITNTTKKKNKKLLSIQSHVVHGYVGNKAATFPLQYRGWDVDCLNTVQFSNHPGYGSFSGFKYPSNELTDILQNGLLNFLKLNYSAILTGYYPSPEGFLKISEILEEQYNNNKDNCDMKWILDPVLGDNGKLYVTEGMVEIYKKILTKCHIFCCTPNQFEMELLTAGQISTLDDLYKSFVKFHELYPNVKYIVVTNCNIQLLHKNSHDDNIIVACYNTITNKMHYCETPLIPARFSGSGDLFTALLTDQLLQNNDGVMVNSLHDAVLKSIFLVDQILRNTLDLYIKDNIGSTNNAQPVIKDLKLIQSRHILDIIDPTSPFEAIEYDPMIYF</sequence>
<dbReference type="GO" id="GO:0008478">
    <property type="term" value="F:pyridoxal kinase activity"/>
    <property type="evidence" value="ECO:0007669"/>
    <property type="project" value="UniProtKB-EC"/>
</dbReference>
<evidence type="ECO:0000256" key="2">
    <source>
        <dbReference type="ARBA" id="ARBA00012104"/>
    </source>
</evidence>
<dbReference type="EC" id="2.7.1.35" evidence="2"/>
<dbReference type="Proteomes" id="UP000262825">
    <property type="component" value="Unassembled WGS sequence"/>
</dbReference>
<evidence type="ECO:0000313" key="9">
    <source>
        <dbReference type="Proteomes" id="UP000262825"/>
    </source>
</evidence>
<protein>
    <recommendedName>
        <fullName evidence="2">pyridoxal kinase</fullName>
        <ecNumber evidence="2">2.7.1.35</ecNumber>
    </recommendedName>
</protein>
<keyword evidence="4" id="KW-0547">Nucleotide-binding</keyword>
<dbReference type="SUPFAM" id="SSF53613">
    <property type="entry name" value="Ribokinase-like"/>
    <property type="match status" value="1"/>
</dbReference>
<accession>A0A376B8P6</accession>
<dbReference type="EMBL" id="UFAJ01000489">
    <property type="protein sequence ID" value="SSD60894.1"/>
    <property type="molecule type" value="Genomic_DNA"/>
</dbReference>
<evidence type="ECO:0000259" key="7">
    <source>
        <dbReference type="Pfam" id="PF08543"/>
    </source>
</evidence>
<organism evidence="8 9">
    <name type="scientific">Saccharomycodes ludwigii</name>
    <dbReference type="NCBI Taxonomy" id="36035"/>
    <lineage>
        <taxon>Eukaryota</taxon>
        <taxon>Fungi</taxon>
        <taxon>Dikarya</taxon>
        <taxon>Ascomycota</taxon>
        <taxon>Saccharomycotina</taxon>
        <taxon>Saccharomycetes</taxon>
        <taxon>Saccharomycodales</taxon>
        <taxon>Saccharomycodaceae</taxon>
        <taxon>Saccharomycodes</taxon>
    </lineage>
</organism>
<dbReference type="NCBIfam" id="TIGR00687">
    <property type="entry name" value="pyridox_kin"/>
    <property type="match status" value="1"/>
</dbReference>